<reference evidence="3" key="2">
    <citation type="submission" date="2020-05" db="EMBL/GenBank/DDBJ databases">
        <authorList>
            <person name="Kim H.-S."/>
            <person name="Proctor R.H."/>
            <person name="Brown D.W."/>
        </authorList>
    </citation>
    <scope>NUCLEOTIDE SEQUENCE</scope>
    <source>
        <strain evidence="3">NRRL 20472</strain>
    </source>
</reference>
<protein>
    <recommendedName>
        <fullName evidence="2">Clr5 domain-containing protein</fullName>
    </recommendedName>
</protein>
<evidence type="ECO:0000313" key="3">
    <source>
        <dbReference type="EMBL" id="KAF4957662.1"/>
    </source>
</evidence>
<evidence type="ECO:0000259" key="2">
    <source>
        <dbReference type="Pfam" id="PF14420"/>
    </source>
</evidence>
<reference evidence="3" key="1">
    <citation type="journal article" date="2020" name="BMC Genomics">
        <title>Correction to: Identification and distribution of gene clusters required for synthesis of sphingolipid metabolism inhibitors in diverse species of the filamentous fungus Fusarium.</title>
        <authorList>
            <person name="Kim H.S."/>
            <person name="Lohmar J.M."/>
            <person name="Busman M."/>
            <person name="Brown D.W."/>
            <person name="Naumann T.A."/>
            <person name="Divon H.H."/>
            <person name="Lysoe E."/>
            <person name="Uhlig S."/>
            <person name="Proctor R.H."/>
        </authorList>
    </citation>
    <scope>NUCLEOTIDE SEQUENCE</scope>
    <source>
        <strain evidence="3">NRRL 20472</strain>
    </source>
</reference>
<accession>A0A8H4X0T2</accession>
<dbReference type="AlphaFoldDB" id="A0A8H4X0T2"/>
<proteinExistence type="predicted"/>
<feature type="region of interest" description="Disordered" evidence="1">
    <location>
        <begin position="65"/>
        <end position="99"/>
    </location>
</feature>
<comment type="caution">
    <text evidence="3">The sequence shown here is derived from an EMBL/GenBank/DDBJ whole genome shotgun (WGS) entry which is preliminary data.</text>
</comment>
<evidence type="ECO:0000313" key="4">
    <source>
        <dbReference type="Proteomes" id="UP000622797"/>
    </source>
</evidence>
<gene>
    <name evidence="3" type="ORF">FSARC_11218</name>
</gene>
<keyword evidence="4" id="KW-1185">Reference proteome</keyword>
<feature type="domain" description="Clr5" evidence="2">
    <location>
        <begin position="103"/>
        <end position="139"/>
    </location>
</feature>
<evidence type="ECO:0000256" key="1">
    <source>
        <dbReference type="SAM" id="MobiDB-lite"/>
    </source>
</evidence>
<dbReference type="Pfam" id="PF14420">
    <property type="entry name" value="Clr5"/>
    <property type="match status" value="1"/>
</dbReference>
<dbReference type="OrthoDB" id="5986190at2759"/>
<dbReference type="EMBL" id="JABEXW010000717">
    <property type="protein sequence ID" value="KAF4957662.1"/>
    <property type="molecule type" value="Genomic_DNA"/>
</dbReference>
<dbReference type="Proteomes" id="UP000622797">
    <property type="component" value="Unassembled WGS sequence"/>
</dbReference>
<sequence length="155" mass="17353">MNYSTTTPPFFNGLNPIEHQIDESHSVHPAFNGSASWWQALDGQSMTDQSHLLYPFNLPQESLVQTTHNAGSFGDTGDSQNMPNTPMGPPPKGRKKKAPTLRAKAWEPYKSRILELHIAQKLSLEKVKEKIEEEFGFTAEYGIPSKVERDSLDAN</sequence>
<name>A0A8H4X0T2_9HYPO</name>
<organism evidence="3 4">
    <name type="scientific">Fusarium sarcochroum</name>
    <dbReference type="NCBI Taxonomy" id="1208366"/>
    <lineage>
        <taxon>Eukaryota</taxon>
        <taxon>Fungi</taxon>
        <taxon>Dikarya</taxon>
        <taxon>Ascomycota</taxon>
        <taxon>Pezizomycotina</taxon>
        <taxon>Sordariomycetes</taxon>
        <taxon>Hypocreomycetidae</taxon>
        <taxon>Hypocreales</taxon>
        <taxon>Nectriaceae</taxon>
        <taxon>Fusarium</taxon>
        <taxon>Fusarium lateritium species complex</taxon>
    </lineage>
</organism>
<dbReference type="InterPro" id="IPR025676">
    <property type="entry name" value="Clr5_dom"/>
</dbReference>